<name>A0A1R3JPP0_9ROSI</name>
<evidence type="ECO:0000313" key="3">
    <source>
        <dbReference type="Proteomes" id="UP000187203"/>
    </source>
</evidence>
<comment type="caution">
    <text evidence="2">The sequence shown here is derived from an EMBL/GenBank/DDBJ whole genome shotgun (WGS) entry which is preliminary data.</text>
</comment>
<organism evidence="2 3">
    <name type="scientific">Corchorus olitorius</name>
    <dbReference type="NCBI Taxonomy" id="93759"/>
    <lineage>
        <taxon>Eukaryota</taxon>
        <taxon>Viridiplantae</taxon>
        <taxon>Streptophyta</taxon>
        <taxon>Embryophyta</taxon>
        <taxon>Tracheophyta</taxon>
        <taxon>Spermatophyta</taxon>
        <taxon>Magnoliopsida</taxon>
        <taxon>eudicotyledons</taxon>
        <taxon>Gunneridae</taxon>
        <taxon>Pentapetalae</taxon>
        <taxon>rosids</taxon>
        <taxon>malvids</taxon>
        <taxon>Malvales</taxon>
        <taxon>Malvaceae</taxon>
        <taxon>Grewioideae</taxon>
        <taxon>Apeibeae</taxon>
        <taxon>Corchorus</taxon>
    </lineage>
</organism>
<dbReference type="GO" id="GO:0016320">
    <property type="term" value="P:endoplasmic reticulum membrane fusion"/>
    <property type="evidence" value="ECO:0007669"/>
    <property type="project" value="TreeGrafter"/>
</dbReference>
<dbReference type="PANTHER" id="PTHR45923">
    <property type="entry name" value="PROTEIN SEY1"/>
    <property type="match status" value="1"/>
</dbReference>
<dbReference type="Proteomes" id="UP000187203">
    <property type="component" value="Unassembled WGS sequence"/>
</dbReference>
<dbReference type="GO" id="GO:0005783">
    <property type="term" value="C:endoplasmic reticulum"/>
    <property type="evidence" value="ECO:0007669"/>
    <property type="project" value="TreeGrafter"/>
</dbReference>
<evidence type="ECO:0000259" key="1">
    <source>
        <dbReference type="Pfam" id="PF20428"/>
    </source>
</evidence>
<evidence type="ECO:0000313" key="2">
    <source>
        <dbReference type="EMBL" id="OMO96872.1"/>
    </source>
</evidence>
<gene>
    <name evidence="2" type="ORF">COLO4_15027</name>
</gene>
<reference evidence="3" key="1">
    <citation type="submission" date="2013-09" db="EMBL/GenBank/DDBJ databases">
        <title>Corchorus olitorius genome sequencing.</title>
        <authorList>
            <person name="Alam M."/>
            <person name="Haque M.S."/>
            <person name="Islam M.S."/>
            <person name="Emdad E.M."/>
            <person name="Islam M.M."/>
            <person name="Ahmed B."/>
            <person name="Halim A."/>
            <person name="Hossen Q.M.M."/>
            <person name="Hossain M.Z."/>
            <person name="Ahmed R."/>
            <person name="Khan M.M."/>
            <person name="Islam R."/>
            <person name="Rashid M.M."/>
            <person name="Khan S.A."/>
            <person name="Rahman M.S."/>
            <person name="Alam M."/>
            <person name="Yahiya A.S."/>
            <person name="Khan M.S."/>
            <person name="Azam M.S."/>
            <person name="Haque T."/>
            <person name="Lashkar M.Z.H."/>
            <person name="Akhand A.I."/>
            <person name="Morshed G."/>
            <person name="Roy S."/>
            <person name="Uddin K.S."/>
            <person name="Rabeya T."/>
            <person name="Hossain A.S."/>
            <person name="Chowdhury A."/>
            <person name="Snigdha A.R."/>
            <person name="Mortoza M.S."/>
            <person name="Matin S.A."/>
            <person name="Hoque S.M.E."/>
            <person name="Islam M.K."/>
            <person name="Roy D.K."/>
            <person name="Haider R."/>
            <person name="Moosa M.M."/>
            <person name="Elias S.M."/>
            <person name="Hasan A.M."/>
            <person name="Jahan S."/>
            <person name="Shafiuddin M."/>
            <person name="Mahmood N."/>
            <person name="Shommy N.S."/>
        </authorList>
    </citation>
    <scope>NUCLEOTIDE SEQUENCE [LARGE SCALE GENOMIC DNA]</scope>
    <source>
        <strain evidence="3">cv. O-4</strain>
    </source>
</reference>
<sequence>MHPAYLKLLNHLCSEAFESFKHQLEEMLNRGEEFSSSVKLCSISAMSKFDKGSADLFSALLDAAIRQANWDTSDIREKLCNDISNEKLPQWKDFYKKRFNGALSKQLKSIFQSADGETWVKVRELLTCEIDHMSASISGFELDLQKRNKLVLEMRDFARDVVVIKAREGAANVELQMRNRFKTSFPDSVTKFDKDIDKMVRHASIELLPHFMAYTFHPSQFPFREVLKPFKLPLTRPLKI</sequence>
<dbReference type="OrthoDB" id="1597724at2759"/>
<dbReference type="InterPro" id="IPR008803">
    <property type="entry name" value="RHD3/Sey1"/>
</dbReference>
<dbReference type="InterPro" id="IPR046758">
    <property type="entry name" value="Sey1/RHD3-like_3HB"/>
</dbReference>
<dbReference type="EMBL" id="AWUE01015545">
    <property type="protein sequence ID" value="OMO96872.1"/>
    <property type="molecule type" value="Genomic_DNA"/>
</dbReference>
<feature type="domain" description="Sey1/RHD3-like three-helix bundle" evidence="1">
    <location>
        <begin position="3"/>
        <end position="185"/>
    </location>
</feature>
<dbReference type="STRING" id="93759.A0A1R3JPP0"/>
<proteinExistence type="predicted"/>
<protein>
    <submittedName>
        <fullName evidence="2">Root hair defective 3 GTP-binding protein</fullName>
    </submittedName>
</protein>
<accession>A0A1R3JPP0</accession>
<dbReference type="AlphaFoldDB" id="A0A1R3JPP0"/>
<keyword evidence="3" id="KW-1185">Reference proteome</keyword>
<dbReference type="Pfam" id="PF20428">
    <property type="entry name" value="Sey1_3HB"/>
    <property type="match status" value="1"/>
</dbReference>
<dbReference type="PANTHER" id="PTHR45923:SF20">
    <property type="entry name" value="PROTEIN ROOT HAIR DEFECTIVE 3 HOMOLOG 2"/>
    <property type="match status" value="1"/>
</dbReference>
<dbReference type="GO" id="GO:0003924">
    <property type="term" value="F:GTPase activity"/>
    <property type="evidence" value="ECO:0007669"/>
    <property type="project" value="TreeGrafter"/>
</dbReference>